<comment type="caution">
    <text evidence="1">The sequence shown here is derived from an EMBL/GenBank/DDBJ whole genome shotgun (WGS) entry which is preliminary data.</text>
</comment>
<organism evidence="1 2">
    <name type="scientific">Trifolium pratense</name>
    <name type="common">Red clover</name>
    <dbReference type="NCBI Taxonomy" id="57577"/>
    <lineage>
        <taxon>Eukaryota</taxon>
        <taxon>Viridiplantae</taxon>
        <taxon>Streptophyta</taxon>
        <taxon>Embryophyta</taxon>
        <taxon>Tracheophyta</taxon>
        <taxon>Spermatophyta</taxon>
        <taxon>Magnoliopsida</taxon>
        <taxon>eudicotyledons</taxon>
        <taxon>Gunneridae</taxon>
        <taxon>Pentapetalae</taxon>
        <taxon>rosids</taxon>
        <taxon>fabids</taxon>
        <taxon>Fabales</taxon>
        <taxon>Fabaceae</taxon>
        <taxon>Papilionoideae</taxon>
        <taxon>50 kb inversion clade</taxon>
        <taxon>NPAAA clade</taxon>
        <taxon>Hologalegina</taxon>
        <taxon>IRL clade</taxon>
        <taxon>Trifolieae</taxon>
        <taxon>Trifolium</taxon>
    </lineage>
</organism>
<proteinExistence type="predicted"/>
<gene>
    <name evidence="1" type="ORF">MILVUS5_LOCUS9347</name>
</gene>
<evidence type="ECO:0000313" key="1">
    <source>
        <dbReference type="EMBL" id="CAJ2639292.1"/>
    </source>
</evidence>
<dbReference type="Proteomes" id="UP001177021">
    <property type="component" value="Unassembled WGS sequence"/>
</dbReference>
<sequence length="385" mass="41365">MYPQQQYQVPPFNLQQQQQQPYYSSSLYPPGTDPVANSTSFSAPASVYASQTTDYPNWIGPQSEHIVYDPAVGSSYEASAASASLPPAYATWSYPIYGNDTTTVLPNQTKVSKALRCEVCKIDLNSKDSYEKHIAGKKHKKNLQVQTNPTIASHVNVQCDTSSTQGQSLIGPVAKKLEPKKKVVPSGGTPADSAKVCSTCNVLCTSQDTYNKHIAGKKHANQVRLLSNNGIGPSSAEFKRSSIGPLQKAAKKIKVAQSAWCEVCKITCNSMDIYITHLAGKKHLKNLEKLSNPKTDAGIGATTTSTAANTLIGPQEKPDTDKPNKAPELDIETKKRKVVEGGAAVNHIKMCTLCNVVCNSQIVFDSHLVGQKHAAMAKKAGSSTG</sequence>
<keyword evidence="2" id="KW-1185">Reference proteome</keyword>
<protein>
    <submittedName>
        <fullName evidence="1">Uncharacterized protein</fullName>
    </submittedName>
</protein>
<evidence type="ECO:0000313" key="2">
    <source>
        <dbReference type="Proteomes" id="UP001177021"/>
    </source>
</evidence>
<accession>A0ACB0J499</accession>
<name>A0ACB0J499_TRIPR</name>
<reference evidence="1" key="1">
    <citation type="submission" date="2023-10" db="EMBL/GenBank/DDBJ databases">
        <authorList>
            <person name="Rodriguez Cubillos JULIANA M."/>
            <person name="De Vega J."/>
        </authorList>
    </citation>
    <scope>NUCLEOTIDE SEQUENCE</scope>
</reference>
<dbReference type="EMBL" id="CASHSV030000024">
    <property type="protein sequence ID" value="CAJ2639292.1"/>
    <property type="molecule type" value="Genomic_DNA"/>
</dbReference>